<proteinExistence type="predicted"/>
<reference evidence="1 2" key="1">
    <citation type="submission" date="2014-03" db="EMBL/GenBank/DDBJ databases">
        <title>Draft genome sequence of the Serratia grimesii strain a2.</title>
        <authorList>
            <person name="Toymentseva A."/>
            <person name="Kazakov S."/>
            <person name="Giliazeva A."/>
            <person name="Ismagilova R."/>
            <person name="Shah R."/>
            <person name="Sharipova M."/>
            <person name="Khaitlina S."/>
            <person name="Mardanova A."/>
        </authorList>
    </citation>
    <scope>NUCLEOTIDE SEQUENCE [LARGE SCALE GENOMIC DNA]</scope>
    <source>
        <strain evidence="1 2">A2</strain>
    </source>
</reference>
<keyword evidence="2" id="KW-1185">Reference proteome</keyword>
<dbReference type="EMBL" id="JGVP01000009">
    <property type="protein sequence ID" value="KFB88926.1"/>
    <property type="molecule type" value="Genomic_DNA"/>
</dbReference>
<comment type="caution">
    <text evidence="1">The sequence shown here is derived from an EMBL/GenBank/DDBJ whole genome shotgun (WGS) entry which is preliminary data.</text>
</comment>
<dbReference type="Proteomes" id="UP000028721">
    <property type="component" value="Unassembled WGS sequence"/>
</dbReference>
<protein>
    <submittedName>
        <fullName evidence="1">Uncharacterized protein</fullName>
    </submittedName>
</protein>
<gene>
    <name evidence="1" type="ORF">CR62_24135</name>
</gene>
<evidence type="ECO:0000313" key="1">
    <source>
        <dbReference type="EMBL" id="KFB88926.1"/>
    </source>
</evidence>
<sequence>MKERPVMPAKENLQTWFGLSRASFCVLPRVLMEAMPEEWQQKMADLLHEYSDSFDTSLNGAVHSVIISAKDRDGKFIKLPEEILDYRHSDREFIDSVRTKRVGGSDASK</sequence>
<evidence type="ECO:0000313" key="2">
    <source>
        <dbReference type="Proteomes" id="UP000028721"/>
    </source>
</evidence>
<accession>A0ABR4UA64</accession>
<organism evidence="1 2">
    <name type="scientific">Serratia grimesii</name>
    <dbReference type="NCBI Taxonomy" id="82995"/>
    <lineage>
        <taxon>Bacteria</taxon>
        <taxon>Pseudomonadati</taxon>
        <taxon>Pseudomonadota</taxon>
        <taxon>Gammaproteobacteria</taxon>
        <taxon>Enterobacterales</taxon>
        <taxon>Yersiniaceae</taxon>
        <taxon>Serratia</taxon>
    </lineage>
</organism>
<name>A0ABR4UA64_9GAMM</name>